<dbReference type="FunFam" id="3.60.70.12:FF:000001">
    <property type="entry name" value="Arginine biosynthesis bifunctional protein ArgJ, chloroplastic"/>
    <property type="match status" value="1"/>
</dbReference>
<keyword evidence="3 10" id="KW-0055">Arginine biosynthesis</keyword>
<feature type="binding site" evidence="10">
    <location>
        <position position="276"/>
    </location>
    <ligand>
        <name>substrate</name>
    </ligand>
</feature>
<feature type="binding site" evidence="10">
    <location>
        <position position="287"/>
    </location>
    <ligand>
        <name>substrate</name>
    </ligand>
</feature>
<keyword evidence="12" id="KW-1185">Reference proteome</keyword>
<dbReference type="InterPro" id="IPR016117">
    <property type="entry name" value="ArgJ-like_dom_sf"/>
</dbReference>
<dbReference type="EC" id="2.3.1.1" evidence="10"/>
<evidence type="ECO:0000256" key="1">
    <source>
        <dbReference type="ARBA" id="ARBA00004305"/>
    </source>
</evidence>
<feature type="chain" id="PRO_5023209636" description="Arginine biosynthesis bifunctional protein ArgJ alpha chain" evidence="10">
    <location>
        <begin position="1"/>
        <end position="286"/>
    </location>
</feature>
<dbReference type="GO" id="GO:0006592">
    <property type="term" value="P:ornithine biosynthetic process"/>
    <property type="evidence" value="ECO:0007669"/>
    <property type="project" value="TreeGrafter"/>
</dbReference>
<evidence type="ECO:0000256" key="5">
    <source>
        <dbReference type="ARBA" id="ARBA00022679"/>
    </source>
</evidence>
<name>A0A2T3AG57_9PEZI</name>
<dbReference type="InParanoid" id="A0A2T3AG57"/>
<keyword evidence="7 10" id="KW-0496">Mitochondrion</keyword>
<dbReference type="Gene3D" id="3.60.70.12">
    <property type="entry name" value="L-amino peptidase D-ALA esterase/amidase"/>
    <property type="match status" value="1"/>
</dbReference>
<comment type="function">
    <text evidence="10">Catalyzes two activities which are involved in the cyclic version of arginine biosynthesis: the synthesis of acetylglutamate from glutamate and acetyl-CoA, and of ornithine by transacetylation between acetylornithine and glutamate.</text>
</comment>
<dbReference type="STRING" id="2025994.A0A2T3AG57"/>
<comment type="catalytic activity">
    <reaction evidence="10">
        <text>L-glutamate + acetyl-CoA = N-acetyl-L-glutamate + CoA + H(+)</text>
        <dbReference type="Rhea" id="RHEA:24292"/>
        <dbReference type="ChEBI" id="CHEBI:15378"/>
        <dbReference type="ChEBI" id="CHEBI:29985"/>
        <dbReference type="ChEBI" id="CHEBI:44337"/>
        <dbReference type="ChEBI" id="CHEBI:57287"/>
        <dbReference type="ChEBI" id="CHEBI:57288"/>
        <dbReference type="EC" id="2.3.1.1"/>
    </reaction>
</comment>
<dbReference type="FunFam" id="3.10.20.340:FF:000002">
    <property type="entry name" value="Arginine biosynthesis bifunctional protein ArgJ, mitochondrial"/>
    <property type="match status" value="1"/>
</dbReference>
<dbReference type="GO" id="GO:0004042">
    <property type="term" value="F:L-glutamate N-acetyltransferase activity"/>
    <property type="evidence" value="ECO:0007669"/>
    <property type="project" value="UniProtKB-UniRule"/>
</dbReference>
<evidence type="ECO:0000256" key="6">
    <source>
        <dbReference type="ARBA" id="ARBA00022813"/>
    </source>
</evidence>
<feature type="active site" description="Nucleophile" evidence="10">
    <location>
        <position position="287"/>
    </location>
</feature>
<dbReference type="EC" id="2.3.1.35" evidence="10"/>
<dbReference type="EMBL" id="KZ678394">
    <property type="protein sequence ID" value="PSR97176.1"/>
    <property type="molecule type" value="Genomic_DNA"/>
</dbReference>
<evidence type="ECO:0000256" key="3">
    <source>
        <dbReference type="ARBA" id="ARBA00022571"/>
    </source>
</evidence>
<dbReference type="CDD" id="cd02152">
    <property type="entry name" value="OAT"/>
    <property type="match status" value="1"/>
</dbReference>
<dbReference type="Gene3D" id="3.30.2330.10">
    <property type="entry name" value="arginine biosynthesis bifunctional protein suprefamily"/>
    <property type="match status" value="1"/>
</dbReference>
<dbReference type="AlphaFoldDB" id="A0A2T3AG57"/>
<feature type="binding site" evidence="10">
    <location>
        <position position="247"/>
    </location>
    <ligand>
        <name>substrate</name>
    </ligand>
</feature>
<protein>
    <recommendedName>
        <fullName evidence="10">Arginine biosynthesis bifunctional protein ArgJ, mitochondrial</fullName>
    </recommendedName>
    <domain>
        <recommendedName>
            <fullName evidence="10">Glutamate N-acetyltransferase</fullName>
            <shortName evidence="10">GAT</shortName>
            <ecNumber evidence="10">2.3.1.35</ecNumber>
        </recommendedName>
        <alternativeName>
            <fullName evidence="10">Ornithine acetyltransferase</fullName>
            <shortName evidence="10">OATase</shortName>
        </alternativeName>
        <alternativeName>
            <fullName evidence="10">Ornithine transacetylase</fullName>
        </alternativeName>
    </domain>
    <domain>
        <recommendedName>
            <fullName evidence="10">Amino-acid acetyltransferase</fullName>
            <ecNumber evidence="10">2.3.1.1</ecNumber>
        </recommendedName>
        <alternativeName>
            <fullName evidence="10">N-acetylglutamate synthase</fullName>
            <shortName evidence="10">AGS</shortName>
        </alternativeName>
    </domain>
    <component>
        <recommendedName>
            <fullName evidence="10">Arginine biosynthesis bifunctional protein ArgJ alpha chain</fullName>
        </recommendedName>
    </component>
    <component>
        <recommendedName>
            <fullName evidence="10">Arginine biosynthesis bifunctional protein ArgJ beta chain</fullName>
        </recommendedName>
    </component>
</protein>
<comment type="similarity">
    <text evidence="2 10">Belongs to the ArgJ family.</text>
</comment>
<feature type="site" description="Cleavage; by autolysis" evidence="10">
    <location>
        <begin position="286"/>
        <end position="287"/>
    </location>
</feature>
<dbReference type="Pfam" id="PF01960">
    <property type="entry name" value="ArgJ"/>
    <property type="match status" value="1"/>
</dbReference>
<keyword evidence="8 10" id="KW-0511">Multifunctional enzyme</keyword>
<keyword evidence="9 10" id="KW-0012">Acyltransferase</keyword>
<evidence type="ECO:0000256" key="8">
    <source>
        <dbReference type="ARBA" id="ARBA00023268"/>
    </source>
</evidence>
<dbReference type="Proteomes" id="UP000241462">
    <property type="component" value="Unassembled WGS sequence"/>
</dbReference>
<evidence type="ECO:0000256" key="9">
    <source>
        <dbReference type="ARBA" id="ARBA00023315"/>
    </source>
</evidence>
<keyword evidence="4 10" id="KW-0028">Amino-acid biosynthesis</keyword>
<comment type="subunit">
    <text evidence="10">Heterodimer of an alpha and a beta chain.</text>
</comment>
<evidence type="ECO:0000256" key="2">
    <source>
        <dbReference type="ARBA" id="ARBA00006774"/>
    </source>
</evidence>
<dbReference type="PANTHER" id="PTHR23100">
    <property type="entry name" value="ARGININE BIOSYNTHESIS BIFUNCTIONAL PROTEIN ARGJ"/>
    <property type="match status" value="1"/>
</dbReference>
<dbReference type="SUPFAM" id="SSF56266">
    <property type="entry name" value="DmpA/ArgJ-like"/>
    <property type="match status" value="1"/>
</dbReference>
<dbReference type="PANTHER" id="PTHR23100:SF0">
    <property type="entry name" value="ARGININE BIOSYNTHESIS BIFUNCTIONAL PROTEIN ARGJ, MITOCHONDRIAL"/>
    <property type="match status" value="1"/>
</dbReference>
<dbReference type="Gene3D" id="3.10.20.340">
    <property type="entry name" value="ArgJ beta chain, C-terminal domain"/>
    <property type="match status" value="1"/>
</dbReference>
<sequence length="518" mass="55344">MAEKSTAANARGSVQQRRLKMLRVIDHIEKFEEGKEGKFPFSVFLGDSYSDFACWRPTQSLMERPTWVVRQLASKIQTRSIATAGLEIPAKKQQYIPSTGTYPLGFQAAGVIVGVKPKNTTKPDVALLTSDRPCAAAAVFTKNKFQAAPVTFSRDLLKKTNGKIQSVLINSGCANAVTGKGGLEDAVKMSQATDKVTGATDSTIVMSTGVIGQRLPLQKIIDGVPQAHNALGSSHDHWLTAATAICTTDTFPKLLSRTFNLPSSPSTTYHLAGMTKGAGMIHPNMATLLGIITTDAPVSSAVIPTLLKNAVDRSFNSITIDGDTSTNDTVALLANGAAGGKEITDEKSEDYAIFSAVLSQFAVDLAQLIVRDGEGATKFVTIRVTEAASETGARKIASTIARSPLVKTALYGKDANWGRILCATGYSLLSEPGEAVNQVAEIIPEKTNVSFIPTDGSAELKLLVDGEPETVDETRASEILQAEDLEILVKLGTGNESATYWTCDYSHEYITINGDYRT</sequence>
<feature type="binding site" evidence="10">
    <location>
        <position position="374"/>
    </location>
    <ligand>
        <name>substrate</name>
    </ligand>
</feature>
<evidence type="ECO:0000313" key="12">
    <source>
        <dbReference type="Proteomes" id="UP000241462"/>
    </source>
</evidence>
<dbReference type="HAMAP" id="MF_01106">
    <property type="entry name" value="ArgJ"/>
    <property type="match status" value="1"/>
</dbReference>
<dbReference type="OrthoDB" id="4199794at2759"/>
<dbReference type="UniPathway" id="UPA00068">
    <property type="reaction ID" value="UER00106"/>
</dbReference>
<feature type="binding site" evidence="10">
    <location>
        <position position="513"/>
    </location>
    <ligand>
        <name>substrate</name>
    </ligand>
</feature>
<comment type="catalytic activity">
    <reaction evidence="10">
        <text>N(2)-acetyl-L-ornithine + L-glutamate = N-acetyl-L-glutamate + L-ornithine</text>
        <dbReference type="Rhea" id="RHEA:15349"/>
        <dbReference type="ChEBI" id="CHEBI:29985"/>
        <dbReference type="ChEBI" id="CHEBI:44337"/>
        <dbReference type="ChEBI" id="CHEBI:46911"/>
        <dbReference type="ChEBI" id="CHEBI:57805"/>
        <dbReference type="EC" id="2.3.1.35"/>
    </reaction>
</comment>
<dbReference type="NCBIfam" id="TIGR00120">
    <property type="entry name" value="ArgJ"/>
    <property type="match status" value="1"/>
</dbReference>
<keyword evidence="5 10" id="KW-0808">Transferase</keyword>
<dbReference type="GO" id="GO:0005759">
    <property type="term" value="C:mitochondrial matrix"/>
    <property type="evidence" value="ECO:0007669"/>
    <property type="project" value="UniProtKB-SubCell"/>
</dbReference>
<dbReference type="FunCoup" id="A0A2T3AG57">
    <property type="interactions" value="288"/>
</dbReference>
<dbReference type="InterPro" id="IPR042195">
    <property type="entry name" value="ArgJ_beta_C"/>
</dbReference>
<evidence type="ECO:0000313" key="11">
    <source>
        <dbReference type="EMBL" id="PSR97176.1"/>
    </source>
</evidence>
<evidence type="ECO:0000256" key="7">
    <source>
        <dbReference type="ARBA" id="ARBA00023128"/>
    </source>
</evidence>
<evidence type="ECO:0000256" key="10">
    <source>
        <dbReference type="HAMAP-Rule" id="MF_03124"/>
    </source>
</evidence>
<keyword evidence="6 10" id="KW-0068">Autocatalytic cleavage</keyword>
<reference evidence="11 12" key="1">
    <citation type="journal article" date="2018" name="Mycol. Prog.">
        <title>Coniella lustricola, a new species from submerged detritus.</title>
        <authorList>
            <person name="Raudabaugh D.B."/>
            <person name="Iturriaga T."/>
            <person name="Carver A."/>
            <person name="Mondo S."/>
            <person name="Pangilinan J."/>
            <person name="Lipzen A."/>
            <person name="He G."/>
            <person name="Amirebrahimi M."/>
            <person name="Grigoriev I.V."/>
            <person name="Miller A.N."/>
        </authorList>
    </citation>
    <scope>NUCLEOTIDE SEQUENCE [LARGE SCALE GENOMIC DNA]</scope>
    <source>
        <strain evidence="11 12">B22-T-1</strain>
    </source>
</reference>
<proteinExistence type="inferred from homology"/>
<dbReference type="FunFam" id="3.30.2330.10:FF:000001">
    <property type="entry name" value="Arginine biosynthesis bifunctional protein ArgJ, mitochondrial"/>
    <property type="match status" value="1"/>
</dbReference>
<feature type="binding site" evidence="10">
    <location>
        <position position="518"/>
    </location>
    <ligand>
        <name>substrate</name>
    </ligand>
</feature>
<dbReference type="InterPro" id="IPR002813">
    <property type="entry name" value="Arg_biosynth_ArgJ"/>
</dbReference>
<comment type="subcellular location">
    <subcellularLocation>
        <location evidence="1 10">Mitochondrion matrix</location>
    </subcellularLocation>
</comment>
<accession>A0A2T3AG57</accession>
<feature type="chain" id="PRO_5023209637" description="Arginine biosynthesis bifunctional protein ArgJ beta chain" evidence="10">
    <location>
        <begin position="287"/>
        <end position="518"/>
    </location>
</feature>
<feature type="site" description="Involved in the stabilization of negative charge on the oxyanion by the formation of the oxyanion hole" evidence="10">
    <location>
        <position position="209"/>
    </location>
</feature>
<feature type="site" description="Involved in the stabilization of negative charge on the oxyanion by the formation of the oxyanion hole" evidence="10">
    <location>
        <position position="208"/>
    </location>
</feature>
<dbReference type="GO" id="GO:0006526">
    <property type="term" value="P:L-arginine biosynthetic process"/>
    <property type="evidence" value="ECO:0007669"/>
    <property type="project" value="UniProtKB-UniRule"/>
</dbReference>
<comment type="PTM">
    <text evidence="10">The alpha and beta chains are autoproteolytically processed from a single precursor protein within the mitochondrion.</text>
</comment>
<gene>
    <name evidence="11" type="ORF">BD289DRAFT_451139</name>
</gene>
<dbReference type="GO" id="GO:0004358">
    <property type="term" value="F:L-glutamate N-acetyltransferase activity, acting on acetyl-L-ornithine as donor"/>
    <property type="evidence" value="ECO:0007669"/>
    <property type="project" value="UniProtKB-UniRule"/>
</dbReference>
<dbReference type="NCBIfam" id="NF003802">
    <property type="entry name" value="PRK05388.1"/>
    <property type="match status" value="1"/>
</dbReference>
<evidence type="ECO:0000256" key="4">
    <source>
        <dbReference type="ARBA" id="ARBA00022605"/>
    </source>
</evidence>
<comment type="pathway">
    <text evidence="10">Amino-acid biosynthesis; L-arginine biosynthesis; N(2)-acetyl-L-ornithine from L-glutamate: step 1/4.</text>
</comment>
<comment type="pathway">
    <text evidence="10">Amino-acid biosynthesis; L-arginine biosynthesis; L-ornithine and N-acetyl-L-glutamate from L-glutamate and N(2)-acetyl-L-ornithine (cyclic): step 1/1.</text>
</comment>
<organism evidence="11 12">
    <name type="scientific">Coniella lustricola</name>
    <dbReference type="NCBI Taxonomy" id="2025994"/>
    <lineage>
        <taxon>Eukaryota</taxon>
        <taxon>Fungi</taxon>
        <taxon>Dikarya</taxon>
        <taxon>Ascomycota</taxon>
        <taxon>Pezizomycotina</taxon>
        <taxon>Sordariomycetes</taxon>
        <taxon>Sordariomycetidae</taxon>
        <taxon>Diaporthales</taxon>
        <taxon>Schizoparmaceae</taxon>
        <taxon>Coniella</taxon>
    </lineage>
</organism>